<dbReference type="GO" id="GO:0030527">
    <property type="term" value="F:structural constituent of chromatin"/>
    <property type="evidence" value="ECO:0007669"/>
    <property type="project" value="InterPro"/>
</dbReference>
<dbReference type="CDD" id="cd22910">
    <property type="entry name" value="HFD_H2B"/>
    <property type="match status" value="1"/>
</dbReference>
<dbReference type="GO" id="GO:0003677">
    <property type="term" value="F:DNA binding"/>
    <property type="evidence" value="ECO:0000318"/>
    <property type="project" value="GO_Central"/>
</dbReference>
<dbReference type="Gramene" id="EFJ33303">
    <property type="protein sequence ID" value="EFJ33303"/>
    <property type="gene ID" value="SELMODRAFT_7113"/>
</dbReference>
<dbReference type="KEGG" id="smo:SELMODRAFT_7113"/>
<gene>
    <name evidence="4" type="ORF">SELMODRAFT_7113</name>
</gene>
<dbReference type="GO" id="GO:0005634">
    <property type="term" value="C:nucleus"/>
    <property type="evidence" value="ECO:0007669"/>
    <property type="project" value="UniProtKB-ARBA"/>
</dbReference>
<dbReference type="Gene3D" id="1.10.20.10">
    <property type="entry name" value="Histone, subunit A"/>
    <property type="match status" value="1"/>
</dbReference>
<comment type="function">
    <text evidence="1">Core component of nucleosome. Nucleosomes wrap and compact DNA into chromatin, limiting DNA accessibility to the cellular machineries which require DNA as a template. Histones thereby play a central role in transcription regulation, DNA repair, DNA replication and chromosomal stability. DNA accessibility is regulated via a complex set of post-translational modifications of histones, also called histone code, and nucleosome remodeling.</text>
</comment>
<evidence type="ECO:0000313" key="4">
    <source>
        <dbReference type="EMBL" id="EFJ33303.1"/>
    </source>
</evidence>
<dbReference type="InterPro" id="IPR007125">
    <property type="entry name" value="H2A/H2B/H3"/>
</dbReference>
<dbReference type="SUPFAM" id="SSF47113">
    <property type="entry name" value="Histone-fold"/>
    <property type="match status" value="1"/>
</dbReference>
<protein>
    <recommendedName>
        <fullName evidence="3">Core Histone H2A/H2B/H3 domain-containing protein</fullName>
    </recommendedName>
</protein>
<dbReference type="PANTHER" id="PTHR23428">
    <property type="entry name" value="HISTONE H2B"/>
    <property type="match status" value="1"/>
</dbReference>
<evidence type="ECO:0000256" key="2">
    <source>
        <dbReference type="ARBA" id="ARBA00006846"/>
    </source>
</evidence>
<reference evidence="4 5" key="1">
    <citation type="journal article" date="2011" name="Science">
        <title>The Selaginella genome identifies genetic changes associated with the evolution of vascular plants.</title>
        <authorList>
            <person name="Banks J.A."/>
            <person name="Nishiyama T."/>
            <person name="Hasebe M."/>
            <person name="Bowman J.L."/>
            <person name="Gribskov M."/>
            <person name="dePamphilis C."/>
            <person name="Albert V.A."/>
            <person name="Aono N."/>
            <person name="Aoyama T."/>
            <person name="Ambrose B.A."/>
            <person name="Ashton N.W."/>
            <person name="Axtell M.J."/>
            <person name="Barker E."/>
            <person name="Barker M.S."/>
            <person name="Bennetzen J.L."/>
            <person name="Bonawitz N.D."/>
            <person name="Chapple C."/>
            <person name="Cheng C."/>
            <person name="Correa L.G."/>
            <person name="Dacre M."/>
            <person name="DeBarry J."/>
            <person name="Dreyer I."/>
            <person name="Elias M."/>
            <person name="Engstrom E.M."/>
            <person name="Estelle M."/>
            <person name="Feng L."/>
            <person name="Finet C."/>
            <person name="Floyd S.K."/>
            <person name="Frommer W.B."/>
            <person name="Fujita T."/>
            <person name="Gramzow L."/>
            <person name="Gutensohn M."/>
            <person name="Harholt J."/>
            <person name="Hattori M."/>
            <person name="Heyl A."/>
            <person name="Hirai T."/>
            <person name="Hiwatashi Y."/>
            <person name="Ishikawa M."/>
            <person name="Iwata M."/>
            <person name="Karol K.G."/>
            <person name="Koehler B."/>
            <person name="Kolukisaoglu U."/>
            <person name="Kubo M."/>
            <person name="Kurata T."/>
            <person name="Lalonde S."/>
            <person name="Li K."/>
            <person name="Li Y."/>
            <person name="Litt A."/>
            <person name="Lyons E."/>
            <person name="Manning G."/>
            <person name="Maruyama T."/>
            <person name="Michael T.P."/>
            <person name="Mikami K."/>
            <person name="Miyazaki S."/>
            <person name="Morinaga S."/>
            <person name="Murata T."/>
            <person name="Mueller-Roeber B."/>
            <person name="Nelson D.R."/>
            <person name="Obara M."/>
            <person name="Oguri Y."/>
            <person name="Olmstead R.G."/>
            <person name="Onodera N."/>
            <person name="Petersen B.L."/>
            <person name="Pils B."/>
            <person name="Prigge M."/>
            <person name="Rensing S.A."/>
            <person name="Riano-Pachon D.M."/>
            <person name="Roberts A.W."/>
            <person name="Sato Y."/>
            <person name="Scheller H.V."/>
            <person name="Schulz B."/>
            <person name="Schulz C."/>
            <person name="Shakirov E.V."/>
            <person name="Shibagaki N."/>
            <person name="Shinohara N."/>
            <person name="Shippen D.E."/>
            <person name="Soerensen I."/>
            <person name="Sotooka R."/>
            <person name="Sugimoto N."/>
            <person name="Sugita M."/>
            <person name="Sumikawa N."/>
            <person name="Tanurdzic M."/>
            <person name="Theissen G."/>
            <person name="Ulvskov P."/>
            <person name="Wakazuki S."/>
            <person name="Weng J.K."/>
            <person name="Willats W.W."/>
            <person name="Wipf D."/>
            <person name="Wolf P.G."/>
            <person name="Yang L."/>
            <person name="Zimmer A.D."/>
            <person name="Zhu Q."/>
            <person name="Mitros T."/>
            <person name="Hellsten U."/>
            <person name="Loque D."/>
            <person name="Otillar R."/>
            <person name="Salamov A."/>
            <person name="Schmutz J."/>
            <person name="Shapiro H."/>
            <person name="Lindquist E."/>
            <person name="Lucas S."/>
            <person name="Rokhsar D."/>
            <person name="Grigoriev I.V."/>
        </authorList>
    </citation>
    <scope>NUCLEOTIDE SEQUENCE [LARGE SCALE GENOMIC DNA]</scope>
</reference>
<dbReference type="InterPro" id="IPR000558">
    <property type="entry name" value="Histone_H2B"/>
</dbReference>
<evidence type="ECO:0000259" key="3">
    <source>
        <dbReference type="Pfam" id="PF00125"/>
    </source>
</evidence>
<sequence>KRKKAAASNTYKRYILKVLRSTTHQDLKISTTAMDIMNTFMNDMFERLAREAAELVRRNKAATLSSKDIQTACKLALPGQLSQQAVVEGQRAVARF</sequence>
<proteinExistence type="inferred from homology"/>
<evidence type="ECO:0000256" key="1">
    <source>
        <dbReference type="ARBA" id="ARBA00002001"/>
    </source>
</evidence>
<dbReference type="eggNOG" id="KOG1744">
    <property type="taxonomic scope" value="Eukaryota"/>
</dbReference>
<name>D8R3L7_SELML</name>
<feature type="domain" description="Core Histone H2A/H2B/H3" evidence="3">
    <location>
        <begin position="4"/>
        <end position="75"/>
    </location>
</feature>
<organism evidence="5">
    <name type="scientific">Selaginella moellendorffii</name>
    <name type="common">Spikemoss</name>
    <dbReference type="NCBI Taxonomy" id="88036"/>
    <lineage>
        <taxon>Eukaryota</taxon>
        <taxon>Viridiplantae</taxon>
        <taxon>Streptophyta</taxon>
        <taxon>Embryophyta</taxon>
        <taxon>Tracheophyta</taxon>
        <taxon>Lycopodiopsida</taxon>
        <taxon>Selaginellales</taxon>
        <taxon>Selaginellaceae</taxon>
        <taxon>Selaginella</taxon>
    </lineage>
</organism>
<dbReference type="OMA" id="IYIVKVH"/>
<dbReference type="InParanoid" id="D8R3L7"/>
<dbReference type="PRINTS" id="PR00621">
    <property type="entry name" value="HISTONEH2B"/>
</dbReference>
<dbReference type="AlphaFoldDB" id="D8R3L7"/>
<dbReference type="GO" id="GO:0000786">
    <property type="term" value="C:nucleosome"/>
    <property type="evidence" value="ECO:0007669"/>
    <property type="project" value="InterPro"/>
</dbReference>
<accession>D8R3L7</accession>
<keyword evidence="5" id="KW-1185">Reference proteome</keyword>
<feature type="non-terminal residue" evidence="4">
    <location>
        <position position="96"/>
    </location>
</feature>
<dbReference type="Pfam" id="PF00125">
    <property type="entry name" value="Histone"/>
    <property type="match status" value="1"/>
</dbReference>
<dbReference type="Proteomes" id="UP000001514">
    <property type="component" value="Unassembled WGS sequence"/>
</dbReference>
<evidence type="ECO:0000313" key="5">
    <source>
        <dbReference type="Proteomes" id="UP000001514"/>
    </source>
</evidence>
<dbReference type="SMART" id="SM00427">
    <property type="entry name" value="H2B"/>
    <property type="match status" value="1"/>
</dbReference>
<dbReference type="HOGENOM" id="CLU_075666_3_2_1"/>
<dbReference type="FunFam" id="1.10.20.10:FF:000043">
    <property type="entry name" value="Histone H2B"/>
    <property type="match status" value="1"/>
</dbReference>
<dbReference type="InterPro" id="IPR009072">
    <property type="entry name" value="Histone-fold"/>
</dbReference>
<feature type="non-terminal residue" evidence="4">
    <location>
        <position position="1"/>
    </location>
</feature>
<dbReference type="GO" id="GO:0046982">
    <property type="term" value="F:protein heterodimerization activity"/>
    <property type="evidence" value="ECO:0007669"/>
    <property type="project" value="InterPro"/>
</dbReference>
<comment type="similarity">
    <text evidence="2">Belongs to the histone H2B family.</text>
</comment>
<dbReference type="STRING" id="88036.D8R3L7"/>
<dbReference type="EMBL" id="GL377571">
    <property type="protein sequence ID" value="EFJ33303.1"/>
    <property type="molecule type" value="Genomic_DNA"/>
</dbReference>